<keyword evidence="4" id="KW-1185">Reference proteome</keyword>
<feature type="signal peptide" evidence="2">
    <location>
        <begin position="1"/>
        <end position="19"/>
    </location>
</feature>
<evidence type="ECO:0000256" key="2">
    <source>
        <dbReference type="SAM" id="SignalP"/>
    </source>
</evidence>
<evidence type="ECO:0000313" key="4">
    <source>
        <dbReference type="Proteomes" id="UP000603369"/>
    </source>
</evidence>
<feature type="transmembrane region" description="Helical" evidence="1">
    <location>
        <begin position="228"/>
        <end position="252"/>
    </location>
</feature>
<dbReference type="EMBL" id="JAEHFL010000010">
    <property type="protein sequence ID" value="MBK3428354.1"/>
    <property type="molecule type" value="Genomic_DNA"/>
</dbReference>
<keyword evidence="1" id="KW-0812">Transmembrane</keyword>
<evidence type="ECO:0000313" key="3">
    <source>
        <dbReference type="EMBL" id="MBK3428354.1"/>
    </source>
</evidence>
<name>A0A8I1HRU3_9CORY</name>
<dbReference type="RefSeq" id="WP_200435932.1">
    <property type="nucleotide sequence ID" value="NZ_CP175764.1"/>
</dbReference>
<feature type="chain" id="PRO_5034138672" evidence="2">
    <location>
        <begin position="20"/>
        <end position="262"/>
    </location>
</feature>
<organism evidence="3 4">
    <name type="scientific">Corynebacterium tuberculostearicum</name>
    <dbReference type="NCBI Taxonomy" id="38304"/>
    <lineage>
        <taxon>Bacteria</taxon>
        <taxon>Bacillati</taxon>
        <taxon>Actinomycetota</taxon>
        <taxon>Actinomycetes</taxon>
        <taxon>Mycobacteriales</taxon>
        <taxon>Corynebacteriaceae</taxon>
        <taxon>Corynebacterium</taxon>
    </lineage>
</organism>
<dbReference type="Proteomes" id="UP000603369">
    <property type="component" value="Unassembled WGS sequence"/>
</dbReference>
<comment type="caution">
    <text evidence="3">The sequence shown here is derived from an EMBL/GenBank/DDBJ whole genome shotgun (WGS) entry which is preliminary data.</text>
</comment>
<dbReference type="AlphaFoldDB" id="A0A8I1HRU3"/>
<keyword evidence="2" id="KW-0732">Signal</keyword>
<evidence type="ECO:0000256" key="1">
    <source>
        <dbReference type="SAM" id="Phobius"/>
    </source>
</evidence>
<keyword evidence="1" id="KW-0472">Membrane</keyword>
<feature type="transmembrane region" description="Helical" evidence="1">
    <location>
        <begin position="202"/>
        <end position="222"/>
    </location>
</feature>
<sequence>MLSYFILAAALLIPAPSSAGRLASATRRAQTSSVVILGAVFCGSLVFYSVGRISIAFAAAIIAWCVSWYVKDLVAARAERRGREGLAAYLGVVTADLRAGATLAGALARGVESLPATTPREVSVALESTAALAARGAPPHMALIDAQGGKALPELHRLGHLLELSTYHGIAVASLLDQAQSRLDASRRHQQSTAASLQGPQATATVLACLPIAGIAMGGAMGANSLGFLLGGGLGGILLVVGVALACGGFAWSRVIIRKAAA</sequence>
<gene>
    <name evidence="3" type="ORF">JDP02_07500</name>
</gene>
<reference evidence="3 4" key="1">
    <citation type="submission" date="2020-12" db="EMBL/GenBank/DDBJ databases">
        <title>Draft genome sequence of the commensal strain Corynebacterium tuberculostearicum MFP09/CIP 102622 isolated from human skin.</title>
        <authorList>
            <person name="Boukerb A.M."/>
            <person name="Janvier X."/>
            <person name="Feuilloley M.G.J."/>
            <person name="Groboillot A."/>
        </authorList>
    </citation>
    <scope>NUCLEOTIDE SEQUENCE [LARGE SCALE GENOMIC DNA]</scope>
    <source>
        <strain evidence="3 4">CIP 102622</strain>
    </source>
</reference>
<feature type="transmembrane region" description="Helical" evidence="1">
    <location>
        <begin position="49"/>
        <end position="70"/>
    </location>
</feature>
<protein>
    <submittedName>
        <fullName evidence="3">Type II secretion system F family protein</fullName>
    </submittedName>
</protein>
<dbReference type="PANTHER" id="PTHR35007">
    <property type="entry name" value="INTEGRAL MEMBRANE PROTEIN-RELATED"/>
    <property type="match status" value="1"/>
</dbReference>
<dbReference type="PANTHER" id="PTHR35007:SF4">
    <property type="entry name" value="CONSERVED TRANSMEMBRANE PROTEIN-RELATED"/>
    <property type="match status" value="1"/>
</dbReference>
<keyword evidence="1" id="KW-1133">Transmembrane helix</keyword>
<accession>A0A8I1HRU3</accession>
<proteinExistence type="predicted"/>